<dbReference type="OrthoDB" id="7061356at2"/>
<organism evidence="1 2">
    <name type="scientific">Luteibacter yeojuensis</name>
    <dbReference type="NCBI Taxonomy" id="345309"/>
    <lineage>
        <taxon>Bacteria</taxon>
        <taxon>Pseudomonadati</taxon>
        <taxon>Pseudomonadota</taxon>
        <taxon>Gammaproteobacteria</taxon>
        <taxon>Lysobacterales</taxon>
        <taxon>Rhodanobacteraceae</taxon>
        <taxon>Luteibacter</taxon>
    </lineage>
</organism>
<comment type="caution">
    <text evidence="1">The sequence shown here is derived from an EMBL/GenBank/DDBJ whole genome shotgun (WGS) entry which is preliminary data.</text>
</comment>
<evidence type="ECO:0008006" key="3">
    <source>
        <dbReference type="Google" id="ProtNLM"/>
    </source>
</evidence>
<reference evidence="1 2" key="1">
    <citation type="submission" date="2015-03" db="EMBL/GenBank/DDBJ databases">
        <title>Draft genome sequence of Luteibacter yeojuensis strain SU11.</title>
        <authorList>
            <person name="Sulaiman J."/>
            <person name="Priya K."/>
            <person name="Chan K.-G."/>
        </authorList>
    </citation>
    <scope>NUCLEOTIDE SEQUENCE [LARGE SCALE GENOMIC DNA]</scope>
    <source>
        <strain evidence="1 2">SU11</strain>
    </source>
</reference>
<sequence>MAVVAVLVPLAAQAEGGSYNVDDASVAGAGTCQLESWLRAWSNGTNGVYAAPACGIGPVELGVTLNTGQHLRGIGANPGIKWQLRNGDDKGVGVALEANGTYLRGRQDDLQAYVATTFGLDDARRLMVAVNIGADRDHRTRSHPLYGVGLDLALTRRVTLLVERVWTYRTTTDQGGVRVAFGESSLDLVVGGEREAIERPRHGSHWINLGWNAAF</sequence>
<dbReference type="AlphaFoldDB" id="A0A0F3K428"/>
<proteinExistence type="predicted"/>
<dbReference type="Proteomes" id="UP000033651">
    <property type="component" value="Unassembled WGS sequence"/>
</dbReference>
<dbReference type="PATRIC" id="fig|345309.4.peg.4185"/>
<keyword evidence="2" id="KW-1185">Reference proteome</keyword>
<dbReference type="EMBL" id="JZRB01000090">
    <property type="protein sequence ID" value="KJV24844.1"/>
    <property type="molecule type" value="Genomic_DNA"/>
</dbReference>
<evidence type="ECO:0000313" key="1">
    <source>
        <dbReference type="EMBL" id="KJV24844.1"/>
    </source>
</evidence>
<name>A0A0F3K428_9GAMM</name>
<protein>
    <recommendedName>
        <fullName evidence="3">Outer membrane protein beta-barrel domain-containing protein</fullName>
    </recommendedName>
</protein>
<accession>A0A0F3K428</accession>
<evidence type="ECO:0000313" key="2">
    <source>
        <dbReference type="Proteomes" id="UP000033651"/>
    </source>
</evidence>
<dbReference type="RefSeq" id="WP_045831449.1">
    <property type="nucleotide sequence ID" value="NZ_JZRB01000090.1"/>
</dbReference>
<gene>
    <name evidence="1" type="ORF">VI08_20225</name>
</gene>